<keyword evidence="3 5" id="KW-0326">Glycosidase</keyword>
<evidence type="ECO:0000259" key="4">
    <source>
        <dbReference type="SMART" id="SM00642"/>
    </source>
</evidence>
<dbReference type="InterPro" id="IPR045857">
    <property type="entry name" value="O16G_dom_2"/>
</dbReference>
<dbReference type="Gene3D" id="3.90.400.10">
    <property type="entry name" value="Oligo-1,6-glucosidase, Domain 2"/>
    <property type="match status" value="1"/>
</dbReference>
<proteinExistence type="inferred from homology"/>
<feature type="domain" description="Glycosyl hydrolase family 13 catalytic" evidence="4">
    <location>
        <begin position="12"/>
        <end position="403"/>
    </location>
</feature>
<dbReference type="Gene3D" id="2.60.40.1180">
    <property type="entry name" value="Golgi alpha-mannosidase II"/>
    <property type="match status" value="1"/>
</dbReference>
<reference evidence="5" key="1">
    <citation type="submission" date="2019-11" db="EMBL/GenBank/DDBJ databases">
        <authorList>
            <person name="Feng L."/>
        </authorList>
    </citation>
    <scope>NUCLEOTIDE SEQUENCE</scope>
    <source>
        <strain evidence="5">CTertiumLFYP3</strain>
    </source>
</reference>
<dbReference type="SUPFAM" id="SSF51011">
    <property type="entry name" value="Glycosyl hydrolase domain"/>
    <property type="match status" value="1"/>
</dbReference>
<dbReference type="GO" id="GO:0004556">
    <property type="term" value="F:alpha-amylase activity"/>
    <property type="evidence" value="ECO:0007669"/>
    <property type="project" value="TreeGrafter"/>
</dbReference>
<dbReference type="CDD" id="cd11333">
    <property type="entry name" value="AmyAc_SI_OligoGlu_DGase"/>
    <property type="match status" value="1"/>
</dbReference>
<dbReference type="InterPro" id="IPR006047">
    <property type="entry name" value="GH13_cat_dom"/>
</dbReference>
<accession>A0A6N3ATT0</accession>
<evidence type="ECO:0000256" key="3">
    <source>
        <dbReference type="ARBA" id="ARBA00023295"/>
    </source>
</evidence>
<dbReference type="EC" id="3.2.1.10" evidence="5"/>
<protein>
    <submittedName>
        <fullName evidence="5">Oligo-1,6-glucosidase</fullName>
        <ecNumber evidence="5">3.2.1.10</ecNumber>
    </submittedName>
</protein>
<evidence type="ECO:0000256" key="2">
    <source>
        <dbReference type="ARBA" id="ARBA00022801"/>
    </source>
</evidence>
<dbReference type="SMART" id="SM00642">
    <property type="entry name" value="Aamy"/>
    <property type="match status" value="1"/>
</dbReference>
<dbReference type="InterPro" id="IPR017853">
    <property type="entry name" value="GH"/>
</dbReference>
<dbReference type="SUPFAM" id="SSF51445">
    <property type="entry name" value="(Trans)glycosidases"/>
    <property type="match status" value="1"/>
</dbReference>
<dbReference type="Pfam" id="PF00128">
    <property type="entry name" value="Alpha-amylase"/>
    <property type="match status" value="1"/>
</dbReference>
<dbReference type="AlphaFoldDB" id="A0A6N3ATT0"/>
<evidence type="ECO:0000313" key="5">
    <source>
        <dbReference type="EMBL" id="VYT95889.1"/>
    </source>
</evidence>
<name>A0A6N3ATT0_9CLOT</name>
<organism evidence="5">
    <name type="scientific">Clostridium tertium</name>
    <dbReference type="NCBI Taxonomy" id="1559"/>
    <lineage>
        <taxon>Bacteria</taxon>
        <taxon>Bacillati</taxon>
        <taxon>Bacillota</taxon>
        <taxon>Clostridia</taxon>
        <taxon>Eubacteriales</taxon>
        <taxon>Clostridiaceae</taxon>
        <taxon>Clostridium</taxon>
    </lineage>
</organism>
<dbReference type="FunFam" id="3.90.400.10:FF:000002">
    <property type="entry name" value="Sucrose isomerase"/>
    <property type="match status" value="1"/>
</dbReference>
<keyword evidence="2 5" id="KW-0378">Hydrolase</keyword>
<dbReference type="Gene3D" id="3.20.20.80">
    <property type="entry name" value="Glycosidases"/>
    <property type="match status" value="1"/>
</dbReference>
<evidence type="ECO:0000256" key="1">
    <source>
        <dbReference type="ARBA" id="ARBA00008061"/>
    </source>
</evidence>
<dbReference type="GO" id="GO:0004574">
    <property type="term" value="F:oligo-1,6-glucosidase activity"/>
    <property type="evidence" value="ECO:0007669"/>
    <property type="project" value="UniProtKB-EC"/>
</dbReference>
<dbReference type="PANTHER" id="PTHR10357:SF179">
    <property type="entry name" value="NEUTRAL AND BASIC AMINO ACID TRANSPORT PROTEIN RBAT"/>
    <property type="match status" value="1"/>
</dbReference>
<dbReference type="RefSeq" id="WP_156625638.1">
    <property type="nucleotide sequence ID" value="NZ_CACRTO010000009.1"/>
</dbReference>
<comment type="similarity">
    <text evidence="1">Belongs to the glycosyl hydrolase 13 family.</text>
</comment>
<dbReference type="PANTHER" id="PTHR10357">
    <property type="entry name" value="ALPHA-AMYLASE FAMILY MEMBER"/>
    <property type="match status" value="1"/>
</dbReference>
<sequence>MNTWWKERVFYEIYMPSFMDENGDGLGDFQGIISKLDYLEDLGIGGVWLTPFYPSPKVDNGYDISDYCDIDPAYGNLDIFKKFVCEANKRDIKVVIDIVLNHTSNKHKWFIEAKSSKENEKRDFYIWKENNNNQTPNNWESFFGGSAWELDDNSNEYYYHAFAKEQVDLNWSNPKVLEEMKKVLKFWMDLGIDGFRFDVINFLKVNGSFNDNPLDDSGKQDHIYDKDQDGVLDVIRELVKFIKGYKNVFLIGEVGSEDLNILEKYCGKDLLDVVFNFNLGSQNEFNSKMIFKEIENMNKKYDDYQYPTLFFGSHDMPRFISRFSKGKEANKVSRAISTLMLTAKGVPFIYYGDEIGMTDLKCKDINNMNDIQGRNFYNLAINNGKSYEEALEIANRESRDKSRSPMQWNNDINYGFSKNNPWIYIRDREDRNCVSTQVDDPSSLLSHYKKLIEIRKKYKALQFGDYSKLALENDVLIYIREYENEKIKIVINLSKEIVEVNIVGEILMTTSELDIRNKIIKLNELEMFIEKLN</sequence>
<gene>
    <name evidence="5" type="primary">malL_2</name>
    <name evidence="5" type="ORF">CTLFYP3_01106</name>
</gene>
<dbReference type="EMBL" id="CACRTO010000009">
    <property type="protein sequence ID" value="VYT95889.1"/>
    <property type="molecule type" value="Genomic_DNA"/>
</dbReference>
<dbReference type="GO" id="GO:0009313">
    <property type="term" value="P:oligosaccharide catabolic process"/>
    <property type="evidence" value="ECO:0007669"/>
    <property type="project" value="TreeGrafter"/>
</dbReference>
<dbReference type="InterPro" id="IPR013780">
    <property type="entry name" value="Glyco_hydro_b"/>
</dbReference>